<name>A0A023BUT1_9FLAO</name>
<dbReference type="InterPro" id="IPR018392">
    <property type="entry name" value="LysM"/>
</dbReference>
<dbReference type="PROSITE" id="PS51257">
    <property type="entry name" value="PROKAR_LIPOPROTEIN"/>
    <property type="match status" value="1"/>
</dbReference>
<evidence type="ECO:0000256" key="3">
    <source>
        <dbReference type="ARBA" id="ARBA00022801"/>
    </source>
</evidence>
<keyword evidence="8" id="KW-1185">Reference proteome</keyword>
<dbReference type="Gene3D" id="1.10.530.10">
    <property type="match status" value="1"/>
</dbReference>
<dbReference type="PROSITE" id="PS51782">
    <property type="entry name" value="LYSM"/>
    <property type="match status" value="1"/>
</dbReference>
<dbReference type="GO" id="GO:0004040">
    <property type="term" value="F:amidase activity"/>
    <property type="evidence" value="ECO:0007669"/>
    <property type="project" value="InterPro"/>
</dbReference>
<feature type="chain" id="PRO_5001517445" description="Peptidoglycan hydrolase" evidence="5">
    <location>
        <begin position="21"/>
        <end position="292"/>
    </location>
</feature>
<dbReference type="Gene3D" id="3.10.350.10">
    <property type="entry name" value="LysM domain"/>
    <property type="match status" value="1"/>
</dbReference>
<dbReference type="Pfam" id="PF01832">
    <property type="entry name" value="Glucosaminidase"/>
    <property type="match status" value="1"/>
</dbReference>
<dbReference type="Pfam" id="PF01476">
    <property type="entry name" value="LysM"/>
    <property type="match status" value="1"/>
</dbReference>
<dbReference type="InterPro" id="IPR051056">
    <property type="entry name" value="Glycosyl_Hydrolase_73"/>
</dbReference>
<evidence type="ECO:0000256" key="4">
    <source>
        <dbReference type="ARBA" id="ARBA00032108"/>
    </source>
</evidence>
<dbReference type="SMART" id="SM00257">
    <property type="entry name" value="LysM"/>
    <property type="match status" value="1"/>
</dbReference>
<accession>A0A023BUT1</accession>
<dbReference type="Proteomes" id="UP000023541">
    <property type="component" value="Unassembled WGS sequence"/>
</dbReference>
<dbReference type="PANTHER" id="PTHR33308:SF9">
    <property type="entry name" value="PEPTIDOGLYCAN HYDROLASE FLGJ"/>
    <property type="match status" value="1"/>
</dbReference>
<dbReference type="PANTHER" id="PTHR33308">
    <property type="entry name" value="PEPTIDOGLYCAN HYDROLASE FLGJ"/>
    <property type="match status" value="1"/>
</dbReference>
<gene>
    <name evidence="7" type="ORF">ATO12_17635</name>
</gene>
<dbReference type="InterPro" id="IPR002901">
    <property type="entry name" value="MGlyc_endo_b_GlcNAc-like_dom"/>
</dbReference>
<keyword evidence="5" id="KW-0732">Signal</keyword>
<evidence type="ECO:0000313" key="7">
    <source>
        <dbReference type="EMBL" id="EZH73756.1"/>
    </source>
</evidence>
<dbReference type="SUPFAM" id="SSF54106">
    <property type="entry name" value="LysM domain"/>
    <property type="match status" value="1"/>
</dbReference>
<keyword evidence="1" id="KW-0929">Antimicrobial</keyword>
<dbReference type="CDD" id="cd00118">
    <property type="entry name" value="LysM"/>
    <property type="match status" value="1"/>
</dbReference>
<protein>
    <recommendedName>
        <fullName evidence="4">Peptidoglycan hydrolase</fullName>
    </recommendedName>
</protein>
<sequence>MKMRKFIVLLCVAMIMISCGGSKKVTSSRPAKPKPKPAVITKIEQSPKKIIVEEHTTKKPLPALSYNDKVQRYIYEFSGIAKSEMKTYGIPASITLAQGILESGAGYGDLTQRAKNHFGIKCHDWEGDRVYHDDDRSQECFRKYNKASESFRDHSLFLKDRKRYSRLFTFSQRDYKSWARGLREAGYATDKKYPQKLIAIIERYDLDKFDDEVLGKKPRRKSEKNKAVAVITSISNKDGYTVKKGDTLYSISRKYKISVEELKAFNNLVNNNIKVGQVLKVAAADEEEEDFN</sequence>
<evidence type="ECO:0000256" key="2">
    <source>
        <dbReference type="ARBA" id="ARBA00022638"/>
    </source>
</evidence>
<evidence type="ECO:0000256" key="5">
    <source>
        <dbReference type="SAM" id="SignalP"/>
    </source>
</evidence>
<feature type="domain" description="LysM" evidence="6">
    <location>
        <begin position="238"/>
        <end position="281"/>
    </location>
</feature>
<comment type="caution">
    <text evidence="7">The sequence shown here is derived from an EMBL/GenBank/DDBJ whole genome shotgun (WGS) entry which is preliminary data.</text>
</comment>
<feature type="signal peptide" evidence="5">
    <location>
        <begin position="1"/>
        <end position="20"/>
    </location>
</feature>
<evidence type="ECO:0000259" key="6">
    <source>
        <dbReference type="PROSITE" id="PS51782"/>
    </source>
</evidence>
<organism evidence="7 8">
    <name type="scientific">Aquimarina atlantica</name>
    <dbReference type="NCBI Taxonomy" id="1317122"/>
    <lineage>
        <taxon>Bacteria</taxon>
        <taxon>Pseudomonadati</taxon>
        <taxon>Bacteroidota</taxon>
        <taxon>Flavobacteriia</taxon>
        <taxon>Flavobacteriales</taxon>
        <taxon>Flavobacteriaceae</taxon>
        <taxon>Aquimarina</taxon>
    </lineage>
</organism>
<dbReference type="eggNOG" id="COG1705">
    <property type="taxonomic scope" value="Bacteria"/>
</dbReference>
<dbReference type="STRING" id="1317122.ATO12_17635"/>
<dbReference type="GO" id="GO:0031640">
    <property type="term" value="P:killing of cells of another organism"/>
    <property type="evidence" value="ECO:0007669"/>
    <property type="project" value="UniProtKB-KW"/>
</dbReference>
<dbReference type="SMART" id="SM00047">
    <property type="entry name" value="LYZ2"/>
    <property type="match status" value="1"/>
</dbReference>
<proteinExistence type="predicted"/>
<dbReference type="GO" id="GO:0042742">
    <property type="term" value="P:defense response to bacterium"/>
    <property type="evidence" value="ECO:0007669"/>
    <property type="project" value="UniProtKB-KW"/>
</dbReference>
<reference evidence="7 8" key="1">
    <citation type="submission" date="2014-04" db="EMBL/GenBank/DDBJ databases">
        <title>Aquimarina sp. 22II-S11-z7 Genome Sequencing.</title>
        <authorList>
            <person name="Lai Q."/>
        </authorList>
    </citation>
    <scope>NUCLEOTIDE SEQUENCE [LARGE SCALE GENOMIC DNA]</scope>
    <source>
        <strain evidence="7 8">22II-S11-z7</strain>
    </source>
</reference>
<dbReference type="AlphaFoldDB" id="A0A023BUT1"/>
<keyword evidence="3" id="KW-0378">Hydrolase</keyword>
<dbReference type="EMBL" id="AQRA01000005">
    <property type="protein sequence ID" value="EZH73756.1"/>
    <property type="molecule type" value="Genomic_DNA"/>
</dbReference>
<dbReference type="InterPro" id="IPR036779">
    <property type="entry name" value="LysM_dom_sf"/>
</dbReference>
<evidence type="ECO:0000256" key="1">
    <source>
        <dbReference type="ARBA" id="ARBA00022529"/>
    </source>
</evidence>
<keyword evidence="2" id="KW-0081">Bacteriolytic enzyme</keyword>
<evidence type="ECO:0000313" key="8">
    <source>
        <dbReference type="Proteomes" id="UP000023541"/>
    </source>
</evidence>